<keyword evidence="3 6" id="KW-0812">Transmembrane</keyword>
<dbReference type="Proteomes" id="UP001166304">
    <property type="component" value="Unassembled WGS sequence"/>
</dbReference>
<dbReference type="InterPro" id="IPR003841">
    <property type="entry name" value="Na/Pi_transpt"/>
</dbReference>
<gene>
    <name evidence="7" type="ORF">KTS37_18830</name>
</gene>
<organism evidence="7 8">
    <name type="scientific">Haloarcula salina</name>
    <dbReference type="NCBI Taxonomy" id="1429914"/>
    <lineage>
        <taxon>Archaea</taxon>
        <taxon>Methanobacteriati</taxon>
        <taxon>Methanobacteriota</taxon>
        <taxon>Stenosarchaea group</taxon>
        <taxon>Halobacteria</taxon>
        <taxon>Halobacteriales</taxon>
        <taxon>Haloarculaceae</taxon>
        <taxon>Haloarcula</taxon>
    </lineage>
</organism>
<feature type="transmembrane region" description="Helical" evidence="6">
    <location>
        <begin position="20"/>
        <end position="38"/>
    </location>
</feature>
<evidence type="ECO:0000256" key="3">
    <source>
        <dbReference type="ARBA" id="ARBA00022692"/>
    </source>
</evidence>
<feature type="transmembrane region" description="Helical" evidence="6">
    <location>
        <begin position="132"/>
        <end position="156"/>
    </location>
</feature>
<evidence type="ECO:0000256" key="6">
    <source>
        <dbReference type="SAM" id="Phobius"/>
    </source>
</evidence>
<evidence type="ECO:0000256" key="4">
    <source>
        <dbReference type="ARBA" id="ARBA00022989"/>
    </source>
</evidence>
<feature type="transmembrane region" description="Helical" evidence="6">
    <location>
        <begin position="300"/>
        <end position="321"/>
    </location>
</feature>
<evidence type="ECO:0000256" key="2">
    <source>
        <dbReference type="ARBA" id="ARBA00022475"/>
    </source>
</evidence>
<protein>
    <submittedName>
        <fullName evidence="7">Sodium:phosphate symporter</fullName>
    </submittedName>
</protein>
<proteinExistence type="predicted"/>
<feature type="transmembrane region" description="Helical" evidence="6">
    <location>
        <begin position="194"/>
        <end position="215"/>
    </location>
</feature>
<evidence type="ECO:0000256" key="1">
    <source>
        <dbReference type="ARBA" id="ARBA00004651"/>
    </source>
</evidence>
<name>A0AA41G5F3_9EURY</name>
<feature type="transmembrane region" description="Helical" evidence="6">
    <location>
        <begin position="50"/>
        <end position="73"/>
    </location>
</feature>
<sequence length="364" mass="38627">MDSRLSRAVDRISSVGRLPLGTVGTVLLFLFAVQLLGAATDAASPLLRRLFFRVVVGDAAALGLSWLAAYALGNGSVVAALALSLFTADIVSVPQLFLLVAGSRLGAAAIVVFVGALDFFQKKRYTLQESVSLGLLAFLLTLSIYLPVTALGYVALPWLREPLQALTQNWSLGVRSLSVLEPLTAAITARAGPALTFALAVALLFGSLTLFDRLLGTVDTETLRERFFSRLQHTWVSFAVGLLVTGLTTSVAFSLGVVVPLYNRDYVTREELVPYVLGANIGTLFDTVLVAVVLESAVGVAVVLELLVVATGLTLAALFALGTYSRGIFTAYDRLLDDRRLFVAFAIVLLAVPLALVLVPLATG</sequence>
<comment type="subcellular location">
    <subcellularLocation>
        <location evidence="1">Cell membrane</location>
        <topology evidence="1">Multi-pass membrane protein</topology>
    </subcellularLocation>
</comment>
<feature type="transmembrane region" description="Helical" evidence="6">
    <location>
        <begin position="341"/>
        <end position="362"/>
    </location>
</feature>
<keyword evidence="5 6" id="KW-0472">Membrane</keyword>
<feature type="transmembrane region" description="Helical" evidence="6">
    <location>
        <begin position="235"/>
        <end position="260"/>
    </location>
</feature>
<evidence type="ECO:0000313" key="8">
    <source>
        <dbReference type="Proteomes" id="UP001166304"/>
    </source>
</evidence>
<reference evidence="7" key="1">
    <citation type="submission" date="2021-06" db="EMBL/GenBank/DDBJ databases">
        <title>New haloarchaea isolates fom saline soil.</title>
        <authorList>
            <person name="Duran-Viseras A."/>
            <person name="Sanchez-Porro C.S."/>
            <person name="Ventosa A."/>
        </authorList>
    </citation>
    <scope>NUCLEOTIDE SEQUENCE</scope>
    <source>
        <strain evidence="7">JCM 18369</strain>
    </source>
</reference>
<feature type="transmembrane region" description="Helical" evidence="6">
    <location>
        <begin position="272"/>
        <end position="294"/>
    </location>
</feature>
<dbReference type="GO" id="GO:0005886">
    <property type="term" value="C:plasma membrane"/>
    <property type="evidence" value="ECO:0007669"/>
    <property type="project" value="UniProtKB-SubCell"/>
</dbReference>
<dbReference type="EMBL" id="JAHQXE010000007">
    <property type="protein sequence ID" value="MBV0903843.1"/>
    <property type="molecule type" value="Genomic_DNA"/>
</dbReference>
<dbReference type="Pfam" id="PF02690">
    <property type="entry name" value="Na_Pi_cotrans"/>
    <property type="match status" value="1"/>
</dbReference>
<evidence type="ECO:0000256" key="5">
    <source>
        <dbReference type="ARBA" id="ARBA00023136"/>
    </source>
</evidence>
<dbReference type="AlphaFoldDB" id="A0AA41G5F3"/>
<dbReference type="GO" id="GO:0044341">
    <property type="term" value="P:sodium-dependent phosphate transport"/>
    <property type="evidence" value="ECO:0007669"/>
    <property type="project" value="InterPro"/>
</dbReference>
<dbReference type="GO" id="GO:0005436">
    <property type="term" value="F:sodium:phosphate symporter activity"/>
    <property type="evidence" value="ECO:0007669"/>
    <property type="project" value="InterPro"/>
</dbReference>
<accession>A0AA41G5F3</accession>
<comment type="caution">
    <text evidence="7">The sequence shown here is derived from an EMBL/GenBank/DDBJ whole genome shotgun (WGS) entry which is preliminary data.</text>
</comment>
<keyword evidence="4 6" id="KW-1133">Transmembrane helix</keyword>
<keyword evidence="8" id="KW-1185">Reference proteome</keyword>
<feature type="transmembrane region" description="Helical" evidence="6">
    <location>
        <begin position="93"/>
        <end position="120"/>
    </location>
</feature>
<evidence type="ECO:0000313" key="7">
    <source>
        <dbReference type="EMBL" id="MBV0903843.1"/>
    </source>
</evidence>
<keyword evidence="2" id="KW-1003">Cell membrane</keyword>
<dbReference type="RefSeq" id="WP_162414995.1">
    <property type="nucleotide sequence ID" value="NZ_JAHQXE010000007.1"/>
</dbReference>